<proteinExistence type="predicted"/>
<reference evidence="3" key="1">
    <citation type="submission" date="2025-08" db="UniProtKB">
        <authorList>
            <consortium name="RefSeq"/>
        </authorList>
    </citation>
    <scope>IDENTIFICATION</scope>
    <source>
        <tissue evidence="3">Whole body</tissue>
    </source>
</reference>
<dbReference type="KEGG" id="ccal:108625785"/>
<feature type="signal peptide" evidence="1">
    <location>
        <begin position="1"/>
        <end position="24"/>
    </location>
</feature>
<dbReference type="InterPro" id="IPR010562">
    <property type="entry name" value="Haemolymph_juvenile_hormone-bd"/>
</dbReference>
<name>A0AAJ7S2C0_9HYME</name>
<keyword evidence="2" id="KW-1185">Reference proteome</keyword>
<feature type="chain" id="PRO_5042527270" evidence="1">
    <location>
        <begin position="25"/>
        <end position="264"/>
    </location>
</feature>
<dbReference type="GeneID" id="108625785"/>
<organism evidence="2 3">
    <name type="scientific">Ceratina calcarata</name>
    <dbReference type="NCBI Taxonomy" id="156304"/>
    <lineage>
        <taxon>Eukaryota</taxon>
        <taxon>Metazoa</taxon>
        <taxon>Ecdysozoa</taxon>
        <taxon>Arthropoda</taxon>
        <taxon>Hexapoda</taxon>
        <taxon>Insecta</taxon>
        <taxon>Pterygota</taxon>
        <taxon>Neoptera</taxon>
        <taxon>Endopterygota</taxon>
        <taxon>Hymenoptera</taxon>
        <taxon>Apocrita</taxon>
        <taxon>Aculeata</taxon>
        <taxon>Apoidea</taxon>
        <taxon>Anthophila</taxon>
        <taxon>Apidae</taxon>
        <taxon>Ceratina</taxon>
        <taxon>Zadontomerus</taxon>
    </lineage>
</organism>
<evidence type="ECO:0000313" key="2">
    <source>
        <dbReference type="Proteomes" id="UP000694925"/>
    </source>
</evidence>
<dbReference type="Proteomes" id="UP000694925">
    <property type="component" value="Unplaced"/>
</dbReference>
<evidence type="ECO:0000256" key="1">
    <source>
        <dbReference type="SAM" id="SignalP"/>
    </source>
</evidence>
<dbReference type="RefSeq" id="XP_026670046.1">
    <property type="nucleotide sequence ID" value="XM_026814245.1"/>
</dbReference>
<sequence>MGKLMCNPSGIFVVTMMLLCMTASQNNDNFPTILGGIENVANTATNFLSGIMRQQKRLIDRVTDTATEYITSAVERPRNLLINATRATTGYIDSAASRGLEFKLRRFLEKLRTRMPYGIPDLGIPPMEPLQLDEIDIEIDNQEIGKYVIECFGHLQLRTAEAPVRSLTRCTSNLMFKLLPTSLTALMQMQNRRRIQFATRLYAQVFQELLPKALDIVKPEILPPIKSYIGGKINETIQHLTMRDIISVLVGPSEIREFAHLLVP</sequence>
<dbReference type="AlphaFoldDB" id="A0AAJ7S2C0"/>
<evidence type="ECO:0000313" key="3">
    <source>
        <dbReference type="RefSeq" id="XP_026670046.1"/>
    </source>
</evidence>
<accession>A0AAJ7S2C0</accession>
<gene>
    <name evidence="3" type="primary">LOC108625785</name>
</gene>
<keyword evidence="1" id="KW-0732">Signal</keyword>
<dbReference type="Pfam" id="PF06585">
    <property type="entry name" value="JHBP"/>
    <property type="match status" value="1"/>
</dbReference>
<protein>
    <submittedName>
        <fullName evidence="3">Uncharacterized protein LOC108625785</fullName>
    </submittedName>
</protein>
<dbReference type="Gene3D" id="3.15.10.30">
    <property type="entry name" value="Haemolymph juvenile hormone binding protein"/>
    <property type="match status" value="1"/>
</dbReference>
<dbReference type="InterPro" id="IPR038606">
    <property type="entry name" value="To_sf"/>
</dbReference>